<evidence type="ECO:0000259" key="18">
    <source>
        <dbReference type="Pfam" id="PF02931"/>
    </source>
</evidence>
<evidence type="ECO:0000256" key="8">
    <source>
        <dbReference type="ARBA" id="ARBA00023065"/>
    </source>
</evidence>
<dbReference type="InterPro" id="IPR038050">
    <property type="entry name" value="Neuro_actylchol_rec"/>
</dbReference>
<protein>
    <submittedName>
        <fullName evidence="20">Uncharacterized protein</fullName>
    </submittedName>
</protein>
<dbReference type="CDD" id="cd19051">
    <property type="entry name" value="LGIC_TM_cation"/>
    <property type="match status" value="1"/>
</dbReference>
<dbReference type="AlphaFoldDB" id="A0A7M7IZE6"/>
<comment type="subcellular location">
    <subcellularLocation>
        <location evidence="15">Synaptic cell membrane</location>
        <topology evidence="15">Multi-pass membrane protein</topology>
    </subcellularLocation>
</comment>
<evidence type="ECO:0000256" key="11">
    <source>
        <dbReference type="ARBA" id="ARBA00023170"/>
    </source>
</evidence>
<evidence type="ECO:0000256" key="5">
    <source>
        <dbReference type="ARBA" id="ARBA00022692"/>
    </source>
</evidence>
<evidence type="ECO:0000256" key="10">
    <source>
        <dbReference type="ARBA" id="ARBA00023157"/>
    </source>
</evidence>
<feature type="transmembrane region" description="Helical" evidence="17">
    <location>
        <begin position="262"/>
        <end position="280"/>
    </location>
</feature>
<keyword evidence="3" id="KW-0813">Transport</keyword>
<keyword evidence="9 17" id="KW-0472">Membrane</keyword>
<dbReference type="InterPro" id="IPR036719">
    <property type="entry name" value="Neuro-gated_channel_TM_sf"/>
</dbReference>
<evidence type="ECO:0000259" key="19">
    <source>
        <dbReference type="Pfam" id="PF02932"/>
    </source>
</evidence>
<dbReference type="Pfam" id="PF02932">
    <property type="entry name" value="Neur_chan_memb"/>
    <property type="match status" value="1"/>
</dbReference>
<feature type="domain" description="Neurotransmitter-gated ion-channel ligand-binding" evidence="18">
    <location>
        <begin position="97"/>
        <end position="193"/>
    </location>
</feature>
<dbReference type="GO" id="GO:0045211">
    <property type="term" value="C:postsynaptic membrane"/>
    <property type="evidence" value="ECO:0007669"/>
    <property type="project" value="InterPro"/>
</dbReference>
<dbReference type="InterPro" id="IPR006201">
    <property type="entry name" value="Neur_channel"/>
</dbReference>
<dbReference type="EnsemblMetazoa" id="XM_016986781">
    <property type="protein sequence ID" value="XP_016842270"/>
    <property type="gene ID" value="GeneID_100123588"/>
</dbReference>
<dbReference type="PRINTS" id="PR00254">
    <property type="entry name" value="NICOTINICR"/>
</dbReference>
<keyword evidence="4" id="KW-1003">Cell membrane</keyword>
<accession>A0A7M7IZE6</accession>
<dbReference type="FunFam" id="1.20.58.390:FF:000043">
    <property type="entry name" value="AcetylCholine Receptor"/>
    <property type="match status" value="1"/>
</dbReference>
<keyword evidence="7" id="KW-0770">Synapse</keyword>
<evidence type="ECO:0000256" key="17">
    <source>
        <dbReference type="SAM" id="Phobius"/>
    </source>
</evidence>
<comment type="function">
    <text evidence="1">After binding acetylcholine, the AChR responds by an extensive change in conformation that affects all subunits and leads to opening of an ion-conducting channel across the plasma membrane.</text>
</comment>
<evidence type="ECO:0000256" key="16">
    <source>
        <dbReference type="SAM" id="MobiDB-lite"/>
    </source>
</evidence>
<evidence type="ECO:0000256" key="15">
    <source>
        <dbReference type="ARBA" id="ARBA00034099"/>
    </source>
</evidence>
<evidence type="ECO:0000256" key="3">
    <source>
        <dbReference type="ARBA" id="ARBA00022448"/>
    </source>
</evidence>
<dbReference type="InterPro" id="IPR006029">
    <property type="entry name" value="Neurotrans-gated_channel_TM"/>
</dbReference>
<feature type="transmembrane region" description="Helical" evidence="17">
    <location>
        <begin position="292"/>
        <end position="316"/>
    </location>
</feature>
<feature type="region of interest" description="Disordered" evidence="16">
    <location>
        <begin position="364"/>
        <end position="407"/>
    </location>
</feature>
<dbReference type="OrthoDB" id="5975154at2759"/>
<keyword evidence="10" id="KW-1015">Disulfide bond</keyword>
<dbReference type="Gene3D" id="1.20.58.390">
    <property type="entry name" value="Neurotransmitter-gated ion-channel transmembrane domain"/>
    <property type="match status" value="1"/>
</dbReference>
<evidence type="ECO:0000256" key="9">
    <source>
        <dbReference type="ARBA" id="ARBA00023136"/>
    </source>
</evidence>
<dbReference type="InterPro" id="IPR036734">
    <property type="entry name" value="Neur_chan_lig-bd_sf"/>
</dbReference>
<keyword evidence="6 17" id="KW-1133">Transmembrane helix</keyword>
<evidence type="ECO:0000256" key="14">
    <source>
        <dbReference type="ARBA" id="ARBA00023303"/>
    </source>
</evidence>
<comment type="similarity">
    <text evidence="2">Belongs to the ligand-gated ion channel (TC 1.A.9) family. Acetylcholine receptor (TC 1.A.9.1) subfamily.</text>
</comment>
<proteinExistence type="inferred from homology"/>
<sequence length="487" mass="54865">MRASAAYVFIEQTAVASQNLQEPVALSTMIEKVVVEPQCATARERASEGLFGDAVPRAAESRSSRRFVRSMSWLASILRCALLGLVLFRFGICDEHEYRLTKYLLDGYDAGVRPAKNSSQPLVVAFGLALHHIIDVDEKNQILTTNCWLTQAWTDHHLRWNASEFAGIHVIRVPYNRVWRPDTILYNKSAVQLGGDQHERDSPAHGRSGMAEPWDLPKQLRHRRRVLPLRRAKVRPQVGLLDLRRLSALLVFYVPSESGEKVTLGISALLSMTVFLMTIRESLPPTEKTPLISMYYGMSICLVSVASGLAVVTLNFHHRGVRGTRVPVLVREFVLNSWLTRFLCFNFQEDHPETVRRKNCPLHCKSETSSRQPPPPPPPQQAAHMSPNYNVGRRHTSDHSSPPLDLSKDGVIETQWAKVISRVQATIEKNERRLLDQDLRERTELEWKQVALVGDRALLLLFFLITAVSTAVILSRAPATDGKPAMS</sequence>
<dbReference type="Gene3D" id="2.70.170.10">
    <property type="entry name" value="Neurotransmitter-gated ion-channel ligand-binding domain"/>
    <property type="match status" value="1"/>
</dbReference>
<dbReference type="InterPro" id="IPR002394">
    <property type="entry name" value="Nicotinic_acetylcholine_rcpt"/>
</dbReference>
<keyword evidence="21" id="KW-1185">Reference proteome</keyword>
<keyword evidence="13" id="KW-1071">Ligand-gated ion channel</keyword>
<evidence type="ECO:0000256" key="4">
    <source>
        <dbReference type="ARBA" id="ARBA00022475"/>
    </source>
</evidence>
<dbReference type="Pfam" id="PF02931">
    <property type="entry name" value="Neur_chan_LBD"/>
    <property type="match status" value="1"/>
</dbReference>
<dbReference type="GO" id="GO:0022848">
    <property type="term" value="F:acetylcholine-gated monoatomic cation-selective channel activity"/>
    <property type="evidence" value="ECO:0007669"/>
    <property type="project" value="InterPro"/>
</dbReference>
<feature type="transmembrane region" description="Helical" evidence="17">
    <location>
        <begin position="71"/>
        <end position="92"/>
    </location>
</feature>
<dbReference type="SMR" id="A0A7M7IZE6"/>
<evidence type="ECO:0000313" key="21">
    <source>
        <dbReference type="Proteomes" id="UP000002358"/>
    </source>
</evidence>
<keyword evidence="5 17" id="KW-0812">Transmembrane</keyword>
<keyword evidence="14" id="KW-0407">Ion channel</keyword>
<evidence type="ECO:0000313" key="20">
    <source>
        <dbReference type="EnsemblMetazoa" id="XP_016842270"/>
    </source>
</evidence>
<feature type="domain" description="Neurotransmitter-gated ion-channel transmembrane" evidence="19">
    <location>
        <begin position="249"/>
        <end position="473"/>
    </location>
</feature>
<evidence type="ECO:0000256" key="13">
    <source>
        <dbReference type="ARBA" id="ARBA00023286"/>
    </source>
</evidence>
<organism evidence="20 21">
    <name type="scientific">Nasonia vitripennis</name>
    <name type="common">Parasitic wasp</name>
    <dbReference type="NCBI Taxonomy" id="7425"/>
    <lineage>
        <taxon>Eukaryota</taxon>
        <taxon>Metazoa</taxon>
        <taxon>Ecdysozoa</taxon>
        <taxon>Arthropoda</taxon>
        <taxon>Hexapoda</taxon>
        <taxon>Insecta</taxon>
        <taxon>Pterygota</taxon>
        <taxon>Neoptera</taxon>
        <taxon>Endopterygota</taxon>
        <taxon>Hymenoptera</taxon>
        <taxon>Apocrita</taxon>
        <taxon>Proctotrupomorpha</taxon>
        <taxon>Chalcidoidea</taxon>
        <taxon>Pteromalidae</taxon>
        <taxon>Pteromalinae</taxon>
        <taxon>Nasonia</taxon>
    </lineage>
</organism>
<dbReference type="SUPFAM" id="SSF63712">
    <property type="entry name" value="Nicotinic receptor ligand binding domain-like"/>
    <property type="match status" value="1"/>
</dbReference>
<evidence type="ECO:0000256" key="6">
    <source>
        <dbReference type="ARBA" id="ARBA00022989"/>
    </source>
</evidence>
<dbReference type="PANTHER" id="PTHR18945">
    <property type="entry name" value="NEUROTRANSMITTER GATED ION CHANNEL"/>
    <property type="match status" value="1"/>
</dbReference>
<reference evidence="20" key="1">
    <citation type="submission" date="2021-01" db="UniProtKB">
        <authorList>
            <consortium name="EnsemblMetazoa"/>
        </authorList>
    </citation>
    <scope>IDENTIFICATION</scope>
</reference>
<evidence type="ECO:0000256" key="12">
    <source>
        <dbReference type="ARBA" id="ARBA00023180"/>
    </source>
</evidence>
<dbReference type="GO" id="GO:0004888">
    <property type="term" value="F:transmembrane signaling receptor activity"/>
    <property type="evidence" value="ECO:0007669"/>
    <property type="project" value="InterPro"/>
</dbReference>
<gene>
    <name evidence="20" type="primary">100123588</name>
</gene>
<keyword evidence="8" id="KW-0406">Ion transport</keyword>
<dbReference type="SUPFAM" id="SSF90112">
    <property type="entry name" value="Neurotransmitter-gated ion-channel transmembrane pore"/>
    <property type="match status" value="1"/>
</dbReference>
<dbReference type="InterPro" id="IPR006202">
    <property type="entry name" value="Neur_chan_lig-bd"/>
</dbReference>
<name>A0A7M7IZE6_NASVI</name>
<evidence type="ECO:0000256" key="7">
    <source>
        <dbReference type="ARBA" id="ARBA00023018"/>
    </source>
</evidence>
<evidence type="ECO:0000256" key="2">
    <source>
        <dbReference type="ARBA" id="ARBA00009237"/>
    </source>
</evidence>
<keyword evidence="12" id="KW-0325">Glycoprotein</keyword>
<dbReference type="Proteomes" id="UP000002358">
    <property type="component" value="Chromosome 1"/>
</dbReference>
<evidence type="ECO:0000256" key="1">
    <source>
        <dbReference type="ARBA" id="ARBA00003328"/>
    </source>
</evidence>
<keyword evidence="11" id="KW-0675">Receptor</keyword>
<feature type="transmembrane region" description="Helical" evidence="17">
    <location>
        <begin position="457"/>
        <end position="477"/>
    </location>
</feature>